<keyword evidence="1" id="KW-0472">Membrane</keyword>
<dbReference type="RefSeq" id="WP_376839062.1">
    <property type="nucleotide sequence ID" value="NZ_JBHMAU010000034.1"/>
</dbReference>
<keyword evidence="3" id="KW-1185">Reference proteome</keyword>
<keyword evidence="1" id="KW-0812">Transmembrane</keyword>
<accession>A0ABV5WZV3</accession>
<sequence length="79" mass="8244">MTTRKVRALNSTQRKAGGKASAALAVAGIVVLLIWAVSLYSHGIWVDDHGAVGDGRPIDYVLFASGIALLVAALLIVIM</sequence>
<reference evidence="2 3" key="1">
    <citation type="submission" date="2024-09" db="EMBL/GenBank/DDBJ databases">
        <authorList>
            <person name="Sun Q."/>
            <person name="Mori K."/>
        </authorList>
    </citation>
    <scope>NUCLEOTIDE SEQUENCE [LARGE SCALE GENOMIC DNA]</scope>
    <source>
        <strain evidence="2 3">JCM 11683</strain>
    </source>
</reference>
<dbReference type="EMBL" id="JBHMAU010000034">
    <property type="protein sequence ID" value="MFB9775701.1"/>
    <property type="molecule type" value="Genomic_DNA"/>
</dbReference>
<organism evidence="2 3">
    <name type="scientific">Brevibacterium otitidis</name>
    <dbReference type="NCBI Taxonomy" id="53364"/>
    <lineage>
        <taxon>Bacteria</taxon>
        <taxon>Bacillati</taxon>
        <taxon>Actinomycetota</taxon>
        <taxon>Actinomycetes</taxon>
        <taxon>Micrococcales</taxon>
        <taxon>Brevibacteriaceae</taxon>
        <taxon>Brevibacterium</taxon>
    </lineage>
</organism>
<name>A0ABV5WZV3_9MICO</name>
<proteinExistence type="predicted"/>
<dbReference type="Proteomes" id="UP001589707">
    <property type="component" value="Unassembled WGS sequence"/>
</dbReference>
<protein>
    <submittedName>
        <fullName evidence="2">Uncharacterized protein</fullName>
    </submittedName>
</protein>
<evidence type="ECO:0000313" key="2">
    <source>
        <dbReference type="EMBL" id="MFB9775701.1"/>
    </source>
</evidence>
<keyword evidence="1" id="KW-1133">Transmembrane helix</keyword>
<feature type="transmembrane region" description="Helical" evidence="1">
    <location>
        <begin position="60"/>
        <end position="78"/>
    </location>
</feature>
<evidence type="ECO:0000256" key="1">
    <source>
        <dbReference type="SAM" id="Phobius"/>
    </source>
</evidence>
<comment type="caution">
    <text evidence="2">The sequence shown here is derived from an EMBL/GenBank/DDBJ whole genome shotgun (WGS) entry which is preliminary data.</text>
</comment>
<evidence type="ECO:0000313" key="3">
    <source>
        <dbReference type="Proteomes" id="UP001589707"/>
    </source>
</evidence>
<gene>
    <name evidence="2" type="ORF">ACFFN1_04655</name>
</gene>
<feature type="transmembrane region" description="Helical" evidence="1">
    <location>
        <begin position="21"/>
        <end position="40"/>
    </location>
</feature>